<keyword evidence="5 7" id="KW-0450">Lipoyl</keyword>
<feature type="domain" description="Lipoyl-binding" evidence="8">
    <location>
        <begin position="2"/>
        <end position="77"/>
    </location>
</feature>
<dbReference type="Pfam" id="PF00364">
    <property type="entry name" value="Biotin_lipoyl"/>
    <property type="match status" value="2"/>
</dbReference>
<reference evidence="10 11" key="1">
    <citation type="journal article" date="2013" name="PLoS ONE">
        <title>Genomic analysis of Melioribacter roseus, facultatively anaerobic organotrophic bacterium representing a novel deep lineage within Bacteriodetes/Chlorobi group.</title>
        <authorList>
            <person name="Kadnikov V.V."/>
            <person name="Mardanov A.V."/>
            <person name="Podosokorskaya O.A."/>
            <person name="Gavrilov S.N."/>
            <person name="Kublanov I.V."/>
            <person name="Beletsky A.V."/>
            <person name="Bonch-Osmolovskaya E.A."/>
            <person name="Ravin N.V."/>
        </authorList>
    </citation>
    <scope>NUCLEOTIDE SEQUENCE [LARGE SCALE GENOMIC DNA]</scope>
    <source>
        <strain evidence="11">JCM 17771 / P3M-2</strain>
    </source>
</reference>
<evidence type="ECO:0000313" key="10">
    <source>
        <dbReference type="EMBL" id="AFN75489.1"/>
    </source>
</evidence>
<dbReference type="SUPFAM" id="SSF51230">
    <property type="entry name" value="Single hybrid motif"/>
    <property type="match status" value="2"/>
</dbReference>
<dbReference type="InterPro" id="IPR004167">
    <property type="entry name" value="PSBD"/>
</dbReference>
<dbReference type="InterPro" id="IPR003016">
    <property type="entry name" value="2-oxoA_DH_lipoyl-BS"/>
</dbReference>
<dbReference type="InterPro" id="IPR050743">
    <property type="entry name" value="2-oxoacid_DH_E2_comp"/>
</dbReference>
<evidence type="ECO:0000256" key="2">
    <source>
        <dbReference type="ARBA" id="ARBA00007317"/>
    </source>
</evidence>
<evidence type="ECO:0000256" key="7">
    <source>
        <dbReference type="RuleBase" id="RU003423"/>
    </source>
</evidence>
<proteinExistence type="inferred from homology"/>
<dbReference type="OrthoDB" id="9805770at2"/>
<dbReference type="SUPFAM" id="SSF47005">
    <property type="entry name" value="Peripheral subunit-binding domain of 2-oxo acid dehydrogenase complex"/>
    <property type="match status" value="1"/>
</dbReference>
<dbReference type="SUPFAM" id="SSF52777">
    <property type="entry name" value="CoA-dependent acyltransferases"/>
    <property type="match status" value="1"/>
</dbReference>
<dbReference type="EC" id="2.3.1.-" evidence="7"/>
<sequence length="520" mass="57445">MKVEIIMPQMGESITEGTVIKWHKKVGEEIKKDEILFEISTDKVDTEVPSPENGILKEILVKENETAEVGKVVAVLETDNSEYVDKAQDTPTTTQVGGEIVDIIMPKMGESITEGVIIKWHKKAGDKVAKDEILFEISTDKVDTEVPSPEEGILTEILYEENQTVEVGQTVAKLKTTTGLRPVTTAAETVEIAEEKEKSAAEEPLRKEETASRNANRFYSPSVINLARAEGIPLSELDTLEGTGLKGRLTKKDLERYIESRKSVAINQDVKKTEPASVSEYKRVSSDGVEIIPMDHTRRRIMEHMVKSRDTSVHVTAVAEVDMSVIYNFIKENKNKFAKENLKLTYMPFIAFAAVKALQQYPLMNSSIEGANIVMKKYINLGIAVAVEPNGLIVPNIKHAEEKSVIGLAKAIADLSERTRTKKLLPEDVQNGTFSITNYGVFGTLIGTPIINQPEVGILGVGAVVKKPVVVENEGVESIAIKPMMYLSLSHDHRLIDGMIGSKFLMSIKHILENFDTSSV</sequence>
<accession>I6ZU05</accession>
<dbReference type="eggNOG" id="COG0508">
    <property type="taxonomic scope" value="Bacteria"/>
</dbReference>
<dbReference type="Pfam" id="PF02817">
    <property type="entry name" value="E3_binding"/>
    <property type="match status" value="1"/>
</dbReference>
<dbReference type="GO" id="GO:0005737">
    <property type="term" value="C:cytoplasm"/>
    <property type="evidence" value="ECO:0007669"/>
    <property type="project" value="TreeGrafter"/>
</dbReference>
<keyword evidence="11" id="KW-1185">Reference proteome</keyword>
<feature type="domain" description="Peripheral subunit-binding (PSBD)" evidence="9">
    <location>
        <begin position="218"/>
        <end position="258"/>
    </location>
</feature>
<organism evidence="10 11">
    <name type="scientific">Melioribacter roseus (strain DSM 23840 / JCM 17771 / VKM B-2668 / P3M-2)</name>
    <dbReference type="NCBI Taxonomy" id="1191523"/>
    <lineage>
        <taxon>Bacteria</taxon>
        <taxon>Pseudomonadati</taxon>
        <taxon>Ignavibacteriota</taxon>
        <taxon>Ignavibacteria</taxon>
        <taxon>Ignavibacteriales</taxon>
        <taxon>Melioribacteraceae</taxon>
        <taxon>Melioribacter</taxon>
    </lineage>
</organism>
<dbReference type="AlphaFoldDB" id="I6ZU05"/>
<feature type="domain" description="Lipoyl-binding" evidence="8">
    <location>
        <begin position="100"/>
        <end position="175"/>
    </location>
</feature>
<name>I6ZU05_MELRP</name>
<evidence type="ECO:0000256" key="4">
    <source>
        <dbReference type="ARBA" id="ARBA00022679"/>
    </source>
</evidence>
<evidence type="ECO:0000313" key="11">
    <source>
        <dbReference type="Proteomes" id="UP000009011"/>
    </source>
</evidence>
<dbReference type="PANTHER" id="PTHR43178">
    <property type="entry name" value="DIHYDROLIPOAMIDE ACETYLTRANSFERASE COMPONENT OF PYRUVATE DEHYDROGENASE COMPLEX"/>
    <property type="match status" value="1"/>
</dbReference>
<dbReference type="EMBL" id="CP003557">
    <property type="protein sequence ID" value="AFN75489.1"/>
    <property type="molecule type" value="Genomic_DNA"/>
</dbReference>
<dbReference type="InterPro" id="IPR023213">
    <property type="entry name" value="CAT-like_dom_sf"/>
</dbReference>
<dbReference type="CDD" id="cd06849">
    <property type="entry name" value="lipoyl_domain"/>
    <property type="match status" value="2"/>
</dbReference>
<dbReference type="InterPro" id="IPR001078">
    <property type="entry name" value="2-oxoacid_DH_actylTfrase"/>
</dbReference>
<comment type="similarity">
    <text evidence="2 7">Belongs to the 2-oxoacid dehydrogenase family.</text>
</comment>
<evidence type="ECO:0000256" key="1">
    <source>
        <dbReference type="ARBA" id="ARBA00001938"/>
    </source>
</evidence>
<dbReference type="RefSeq" id="WP_014856921.1">
    <property type="nucleotide sequence ID" value="NC_018178.1"/>
</dbReference>
<dbReference type="Gene3D" id="4.10.320.10">
    <property type="entry name" value="E3-binding domain"/>
    <property type="match status" value="1"/>
</dbReference>
<dbReference type="InterPro" id="IPR011053">
    <property type="entry name" value="Single_hybrid_motif"/>
</dbReference>
<dbReference type="PANTHER" id="PTHR43178:SF5">
    <property type="entry name" value="LIPOAMIDE ACYLTRANSFERASE COMPONENT OF BRANCHED-CHAIN ALPHA-KETO ACID DEHYDROGENASE COMPLEX, MITOCHONDRIAL"/>
    <property type="match status" value="1"/>
</dbReference>
<dbReference type="GO" id="GO:0016407">
    <property type="term" value="F:acetyltransferase activity"/>
    <property type="evidence" value="ECO:0007669"/>
    <property type="project" value="TreeGrafter"/>
</dbReference>
<evidence type="ECO:0000256" key="3">
    <source>
        <dbReference type="ARBA" id="ARBA00011484"/>
    </source>
</evidence>
<keyword evidence="4 7" id="KW-0808">Transferase</keyword>
<dbReference type="PROSITE" id="PS50968">
    <property type="entry name" value="BIOTINYL_LIPOYL"/>
    <property type="match status" value="2"/>
</dbReference>
<comment type="subunit">
    <text evidence="3">Forms a 24-polypeptide structural core with octahedral symmetry.</text>
</comment>
<dbReference type="PROSITE" id="PS51826">
    <property type="entry name" value="PSBD"/>
    <property type="match status" value="1"/>
</dbReference>
<evidence type="ECO:0000259" key="9">
    <source>
        <dbReference type="PROSITE" id="PS51826"/>
    </source>
</evidence>
<evidence type="ECO:0000259" key="8">
    <source>
        <dbReference type="PROSITE" id="PS50968"/>
    </source>
</evidence>
<dbReference type="PATRIC" id="fig|1191523.3.peg.2385"/>
<dbReference type="HOGENOM" id="CLU_016733_10_1_10"/>
<evidence type="ECO:0000256" key="6">
    <source>
        <dbReference type="ARBA" id="ARBA00023315"/>
    </source>
</evidence>
<dbReference type="Proteomes" id="UP000009011">
    <property type="component" value="Chromosome"/>
</dbReference>
<dbReference type="GO" id="GO:0031405">
    <property type="term" value="F:lipoic acid binding"/>
    <property type="evidence" value="ECO:0007669"/>
    <property type="project" value="TreeGrafter"/>
</dbReference>
<keyword evidence="6 7" id="KW-0012">Acyltransferase</keyword>
<dbReference type="InterPro" id="IPR036625">
    <property type="entry name" value="E3-bd_dom_sf"/>
</dbReference>
<dbReference type="FunFam" id="3.30.559.10:FF:000007">
    <property type="entry name" value="Dihydrolipoamide acetyltransferase component of pyruvate dehydrogenase complex"/>
    <property type="match status" value="1"/>
</dbReference>
<gene>
    <name evidence="10" type="ordered locus">MROS_2259</name>
</gene>
<protein>
    <recommendedName>
        <fullName evidence="7">Dihydrolipoamide acetyltransferase component of pyruvate dehydrogenase complex</fullName>
        <ecNumber evidence="7">2.3.1.-</ecNumber>
    </recommendedName>
</protein>
<dbReference type="PROSITE" id="PS00189">
    <property type="entry name" value="LIPOYL"/>
    <property type="match status" value="2"/>
</dbReference>
<dbReference type="Gene3D" id="3.30.559.10">
    <property type="entry name" value="Chloramphenicol acetyltransferase-like domain"/>
    <property type="match status" value="1"/>
</dbReference>
<comment type="cofactor">
    <cofactor evidence="1 7">
        <name>(R)-lipoate</name>
        <dbReference type="ChEBI" id="CHEBI:83088"/>
    </cofactor>
</comment>
<dbReference type="STRING" id="1191523.MROS_2259"/>
<dbReference type="Gene3D" id="2.40.50.100">
    <property type="match status" value="2"/>
</dbReference>
<dbReference type="KEGG" id="mro:MROS_2259"/>
<evidence type="ECO:0000256" key="5">
    <source>
        <dbReference type="ARBA" id="ARBA00022823"/>
    </source>
</evidence>
<dbReference type="Pfam" id="PF00198">
    <property type="entry name" value="2-oxoacid_dh"/>
    <property type="match status" value="1"/>
</dbReference>
<dbReference type="InterPro" id="IPR000089">
    <property type="entry name" value="Biotin_lipoyl"/>
</dbReference>